<dbReference type="AlphaFoldDB" id="A0A6G9YFT1"/>
<organism evidence="3 4">
    <name type="scientific">Nocardia arthritidis</name>
    <dbReference type="NCBI Taxonomy" id="228602"/>
    <lineage>
        <taxon>Bacteria</taxon>
        <taxon>Bacillati</taxon>
        <taxon>Actinomycetota</taxon>
        <taxon>Actinomycetes</taxon>
        <taxon>Mycobacteriales</taxon>
        <taxon>Nocardiaceae</taxon>
        <taxon>Nocardia</taxon>
    </lineage>
</organism>
<keyword evidence="4" id="KW-1185">Reference proteome</keyword>
<dbReference type="KEGG" id="nah:F5544_20995"/>
<dbReference type="Pfam" id="PF00561">
    <property type="entry name" value="Abhydrolase_1"/>
    <property type="match status" value="1"/>
</dbReference>
<sequence length="357" mass="38810">MIVLSVSENVPAVRSAAASARPRHPMNAASHSDSPTGGDRAPGASTAPHDPARETPRPDRRWTVQGAGGELAVFEWGEAAAEPLVLVHGLTDTHRVWATVAALLSDGFRVITYDVRGHGRSAGSPDPAAYRLDHLATDFFTVIDAASPRRPVHACGHGWGAVQLWEAVCDPRANTRIASYTAISGPNLDHLGLWLRAALPRARRVVGDPAAWLGLAKWALTPKPVVLRRFYTPRVRTWLVERLGGISPVPARIAPTWYADAVAGARIAHANLTHHLGHPRLRRTAVPVQLLVNTTDILVPPAAYDCSDRWVDRLWRNAVPADHWLPVTEPLLVAEALANFIDDLRADRAAISPRRRA</sequence>
<accession>A0A6G9YFT1</accession>
<feature type="domain" description="AB hydrolase-1" evidence="2">
    <location>
        <begin position="83"/>
        <end position="330"/>
    </location>
</feature>
<evidence type="ECO:0000313" key="4">
    <source>
        <dbReference type="Proteomes" id="UP000503540"/>
    </source>
</evidence>
<reference evidence="3 4" key="1">
    <citation type="journal article" date="2019" name="ACS Chem. Biol.">
        <title>Identification and Mobilization of a Cryptic Antibiotic Biosynthesis Gene Locus from a Human-Pathogenic Nocardia Isolate.</title>
        <authorList>
            <person name="Herisse M."/>
            <person name="Ishida K."/>
            <person name="Porter J.L."/>
            <person name="Howden B."/>
            <person name="Hertweck C."/>
            <person name="Stinear T.P."/>
            <person name="Pidot S.J."/>
        </authorList>
    </citation>
    <scope>NUCLEOTIDE SEQUENCE [LARGE SCALE GENOMIC DNA]</scope>
    <source>
        <strain evidence="3 4">AUSMDU00012717</strain>
    </source>
</reference>
<evidence type="ECO:0000256" key="1">
    <source>
        <dbReference type="SAM" id="MobiDB-lite"/>
    </source>
</evidence>
<dbReference type="Gene3D" id="3.40.50.1820">
    <property type="entry name" value="alpha/beta hydrolase"/>
    <property type="match status" value="1"/>
</dbReference>
<dbReference type="Proteomes" id="UP000503540">
    <property type="component" value="Chromosome"/>
</dbReference>
<evidence type="ECO:0000259" key="2">
    <source>
        <dbReference type="Pfam" id="PF00561"/>
    </source>
</evidence>
<dbReference type="SUPFAM" id="SSF53474">
    <property type="entry name" value="alpha/beta-Hydrolases"/>
    <property type="match status" value="1"/>
</dbReference>
<feature type="compositionally biased region" description="Basic and acidic residues" evidence="1">
    <location>
        <begin position="50"/>
        <end position="62"/>
    </location>
</feature>
<protein>
    <submittedName>
        <fullName evidence="3">Alpha/beta fold hydrolase</fullName>
    </submittedName>
</protein>
<dbReference type="InterPro" id="IPR000073">
    <property type="entry name" value="AB_hydrolase_1"/>
</dbReference>
<dbReference type="GO" id="GO:0016787">
    <property type="term" value="F:hydrolase activity"/>
    <property type="evidence" value="ECO:0007669"/>
    <property type="project" value="UniProtKB-KW"/>
</dbReference>
<feature type="region of interest" description="Disordered" evidence="1">
    <location>
        <begin position="15"/>
        <end position="62"/>
    </location>
</feature>
<dbReference type="PANTHER" id="PTHR43329">
    <property type="entry name" value="EPOXIDE HYDROLASE"/>
    <property type="match status" value="1"/>
</dbReference>
<keyword evidence="3" id="KW-0378">Hydrolase</keyword>
<name>A0A6G9YFT1_9NOCA</name>
<evidence type="ECO:0000313" key="3">
    <source>
        <dbReference type="EMBL" id="QIS12062.1"/>
    </source>
</evidence>
<proteinExistence type="predicted"/>
<dbReference type="EMBL" id="CP046172">
    <property type="protein sequence ID" value="QIS12062.1"/>
    <property type="molecule type" value="Genomic_DNA"/>
</dbReference>
<dbReference type="InterPro" id="IPR029058">
    <property type="entry name" value="AB_hydrolase_fold"/>
</dbReference>
<gene>
    <name evidence="3" type="ORF">F5544_20995</name>
</gene>